<evidence type="ECO:0000313" key="8">
    <source>
        <dbReference type="Proteomes" id="UP000011087"/>
    </source>
</evidence>
<keyword evidence="2" id="KW-0808">Transferase</keyword>
<keyword evidence="8" id="KW-1185">Reference proteome</keyword>
<evidence type="ECO:0000256" key="3">
    <source>
        <dbReference type="ARBA" id="ARBA00023315"/>
    </source>
</evidence>
<dbReference type="GeneID" id="17309837"/>
<keyword evidence="5" id="KW-0472">Membrane</keyword>
<evidence type="ECO:0000313" key="7">
    <source>
        <dbReference type="EnsemblProtists" id="EKX53009"/>
    </source>
</evidence>
<dbReference type="EnsemblProtists" id="EKX53009">
    <property type="protein sequence ID" value="EKX53009"/>
    <property type="gene ID" value="GUITHDRAFT_150497"/>
</dbReference>
<dbReference type="EMBL" id="JH992971">
    <property type="protein sequence ID" value="EKX53009.1"/>
    <property type="molecule type" value="Genomic_DNA"/>
</dbReference>
<proteinExistence type="inferred from homology"/>
<keyword evidence="5" id="KW-0812">Transmembrane</keyword>
<accession>L1JXE4</accession>
<keyword evidence="5" id="KW-1133">Transmembrane helix</keyword>
<dbReference type="AlphaFoldDB" id="L1JXE4"/>
<dbReference type="RefSeq" id="XP_005839989.1">
    <property type="nucleotide sequence ID" value="XM_005839932.1"/>
</dbReference>
<keyword evidence="3" id="KW-0012">Acyltransferase</keyword>
<dbReference type="InterPro" id="IPR007130">
    <property type="entry name" value="DAGAT"/>
</dbReference>
<gene>
    <name evidence="6" type="ORF">GUITHDRAFT_150497</name>
</gene>
<feature type="region of interest" description="Disordered" evidence="4">
    <location>
        <begin position="1"/>
        <end position="22"/>
    </location>
</feature>
<evidence type="ECO:0000313" key="6">
    <source>
        <dbReference type="EMBL" id="EKX53009.1"/>
    </source>
</evidence>
<dbReference type="HOGENOM" id="CLU_1470879_0_0_1"/>
<evidence type="ECO:0000256" key="2">
    <source>
        <dbReference type="ARBA" id="ARBA00022679"/>
    </source>
</evidence>
<reference evidence="8" key="2">
    <citation type="submission" date="2012-11" db="EMBL/GenBank/DDBJ databases">
        <authorList>
            <person name="Kuo A."/>
            <person name="Curtis B.A."/>
            <person name="Tanifuji G."/>
            <person name="Burki F."/>
            <person name="Gruber A."/>
            <person name="Irimia M."/>
            <person name="Maruyama S."/>
            <person name="Arias M.C."/>
            <person name="Ball S.G."/>
            <person name="Gile G.H."/>
            <person name="Hirakawa Y."/>
            <person name="Hopkins J.F."/>
            <person name="Rensing S.A."/>
            <person name="Schmutz J."/>
            <person name="Symeonidi A."/>
            <person name="Elias M."/>
            <person name="Eveleigh R.J."/>
            <person name="Herman E.K."/>
            <person name="Klute M.J."/>
            <person name="Nakayama T."/>
            <person name="Obornik M."/>
            <person name="Reyes-Prieto A."/>
            <person name="Armbrust E.V."/>
            <person name="Aves S.J."/>
            <person name="Beiko R.G."/>
            <person name="Coutinho P."/>
            <person name="Dacks J.B."/>
            <person name="Durnford D.G."/>
            <person name="Fast N.M."/>
            <person name="Green B.R."/>
            <person name="Grisdale C."/>
            <person name="Hempe F."/>
            <person name="Henrissat B."/>
            <person name="Hoppner M.P."/>
            <person name="Ishida K.-I."/>
            <person name="Kim E."/>
            <person name="Koreny L."/>
            <person name="Kroth P.G."/>
            <person name="Liu Y."/>
            <person name="Malik S.-B."/>
            <person name="Maier U.G."/>
            <person name="McRose D."/>
            <person name="Mock T."/>
            <person name="Neilson J.A."/>
            <person name="Onodera N.T."/>
            <person name="Poole A.M."/>
            <person name="Pritham E.J."/>
            <person name="Richards T.A."/>
            <person name="Rocap G."/>
            <person name="Roy S.W."/>
            <person name="Sarai C."/>
            <person name="Schaack S."/>
            <person name="Shirato S."/>
            <person name="Slamovits C.H."/>
            <person name="Spencer D.F."/>
            <person name="Suzuki S."/>
            <person name="Worden A.Z."/>
            <person name="Zauner S."/>
            <person name="Barry K."/>
            <person name="Bell C."/>
            <person name="Bharti A.K."/>
            <person name="Crow J.A."/>
            <person name="Grimwood J."/>
            <person name="Kramer R."/>
            <person name="Lindquist E."/>
            <person name="Lucas S."/>
            <person name="Salamov A."/>
            <person name="McFadden G.I."/>
            <person name="Lane C.E."/>
            <person name="Keeling P.J."/>
            <person name="Gray M.W."/>
            <person name="Grigoriev I.V."/>
            <person name="Archibald J.M."/>
        </authorList>
    </citation>
    <scope>NUCLEOTIDE SEQUENCE</scope>
    <source>
        <strain evidence="8">CCMP2712</strain>
    </source>
</reference>
<evidence type="ECO:0000256" key="1">
    <source>
        <dbReference type="ARBA" id="ARBA00005420"/>
    </source>
</evidence>
<comment type="similarity">
    <text evidence="1">Belongs to the diacylglycerol acyltransferase family.</text>
</comment>
<evidence type="ECO:0000256" key="5">
    <source>
        <dbReference type="SAM" id="Phobius"/>
    </source>
</evidence>
<reference evidence="7" key="3">
    <citation type="submission" date="2015-06" db="UniProtKB">
        <authorList>
            <consortium name="EnsemblProtists"/>
        </authorList>
    </citation>
    <scope>IDENTIFICATION</scope>
</reference>
<name>L1JXE4_GUITC</name>
<dbReference type="KEGG" id="gtt:GUITHDRAFT_150497"/>
<organism evidence="6">
    <name type="scientific">Guillardia theta (strain CCMP2712)</name>
    <name type="common">Cryptophyte</name>
    <dbReference type="NCBI Taxonomy" id="905079"/>
    <lineage>
        <taxon>Eukaryota</taxon>
        <taxon>Cryptophyceae</taxon>
        <taxon>Pyrenomonadales</taxon>
        <taxon>Geminigeraceae</taxon>
        <taxon>Guillardia</taxon>
    </lineage>
</organism>
<dbReference type="Proteomes" id="UP000011087">
    <property type="component" value="Unassembled WGS sequence"/>
</dbReference>
<evidence type="ECO:0008006" key="9">
    <source>
        <dbReference type="Google" id="ProtNLM"/>
    </source>
</evidence>
<dbReference type="PaxDb" id="55529-EKX53009"/>
<sequence length="184" mass="20935">MGRGSQHLREKLSEDQGSCSGREVQHDADIHELHDFRVSSTVENFLTGKIKDGQWIFEVPQCSRAKETLSVILVSAVLVPSFTVFPALLLIASLYLYRSYGIAGGILFITPLVILCTLPKMYSPWFKKNCFRQALMHLVRYVKPFKLLKKSTMASDKNYIFCWHPHGRLFYGFALFCGDGSDLH</sequence>
<reference evidence="6 8" key="1">
    <citation type="journal article" date="2012" name="Nature">
        <title>Algal genomes reveal evolutionary mosaicism and the fate of nucleomorphs.</title>
        <authorList>
            <consortium name="DOE Joint Genome Institute"/>
            <person name="Curtis B.A."/>
            <person name="Tanifuji G."/>
            <person name="Burki F."/>
            <person name="Gruber A."/>
            <person name="Irimia M."/>
            <person name="Maruyama S."/>
            <person name="Arias M.C."/>
            <person name="Ball S.G."/>
            <person name="Gile G.H."/>
            <person name="Hirakawa Y."/>
            <person name="Hopkins J.F."/>
            <person name="Kuo A."/>
            <person name="Rensing S.A."/>
            <person name="Schmutz J."/>
            <person name="Symeonidi A."/>
            <person name="Elias M."/>
            <person name="Eveleigh R.J."/>
            <person name="Herman E.K."/>
            <person name="Klute M.J."/>
            <person name="Nakayama T."/>
            <person name="Obornik M."/>
            <person name="Reyes-Prieto A."/>
            <person name="Armbrust E.V."/>
            <person name="Aves S.J."/>
            <person name="Beiko R.G."/>
            <person name="Coutinho P."/>
            <person name="Dacks J.B."/>
            <person name="Durnford D.G."/>
            <person name="Fast N.M."/>
            <person name="Green B.R."/>
            <person name="Grisdale C.J."/>
            <person name="Hempel F."/>
            <person name="Henrissat B."/>
            <person name="Hoppner M.P."/>
            <person name="Ishida K."/>
            <person name="Kim E."/>
            <person name="Koreny L."/>
            <person name="Kroth P.G."/>
            <person name="Liu Y."/>
            <person name="Malik S.B."/>
            <person name="Maier U.G."/>
            <person name="McRose D."/>
            <person name="Mock T."/>
            <person name="Neilson J.A."/>
            <person name="Onodera N.T."/>
            <person name="Poole A.M."/>
            <person name="Pritham E.J."/>
            <person name="Richards T.A."/>
            <person name="Rocap G."/>
            <person name="Roy S.W."/>
            <person name="Sarai C."/>
            <person name="Schaack S."/>
            <person name="Shirato S."/>
            <person name="Slamovits C.H."/>
            <person name="Spencer D.F."/>
            <person name="Suzuki S."/>
            <person name="Worden A.Z."/>
            <person name="Zauner S."/>
            <person name="Barry K."/>
            <person name="Bell C."/>
            <person name="Bharti A.K."/>
            <person name="Crow J.A."/>
            <person name="Grimwood J."/>
            <person name="Kramer R."/>
            <person name="Lindquist E."/>
            <person name="Lucas S."/>
            <person name="Salamov A."/>
            <person name="McFadden G.I."/>
            <person name="Lane C.E."/>
            <person name="Keeling P.J."/>
            <person name="Gray M.W."/>
            <person name="Grigoriev I.V."/>
            <person name="Archibald J.M."/>
        </authorList>
    </citation>
    <scope>NUCLEOTIDE SEQUENCE</scope>
    <source>
        <strain evidence="6 8">CCMP2712</strain>
    </source>
</reference>
<protein>
    <recommendedName>
        <fullName evidence="9">Acyltransferase</fullName>
    </recommendedName>
</protein>
<dbReference type="GO" id="GO:0008374">
    <property type="term" value="F:O-acyltransferase activity"/>
    <property type="evidence" value="ECO:0007669"/>
    <property type="project" value="InterPro"/>
</dbReference>
<feature type="transmembrane region" description="Helical" evidence="5">
    <location>
        <begin position="71"/>
        <end position="94"/>
    </location>
</feature>
<feature type="transmembrane region" description="Helical" evidence="5">
    <location>
        <begin position="100"/>
        <end position="118"/>
    </location>
</feature>
<dbReference type="Pfam" id="PF03982">
    <property type="entry name" value="DAGAT"/>
    <property type="match status" value="1"/>
</dbReference>
<evidence type="ECO:0000256" key="4">
    <source>
        <dbReference type="SAM" id="MobiDB-lite"/>
    </source>
</evidence>